<evidence type="ECO:0000313" key="2">
    <source>
        <dbReference type="EMBL" id="MFC5818154.1"/>
    </source>
</evidence>
<protein>
    <submittedName>
        <fullName evidence="2">Propanediol/glycerol family dehydratase large subunit</fullName>
    </submittedName>
</protein>
<name>A0ABW1BXW5_9ACTN</name>
<dbReference type="RefSeq" id="WP_219545990.1">
    <property type="nucleotide sequence ID" value="NZ_JAHKRN010000020.1"/>
</dbReference>
<dbReference type="Proteomes" id="UP001596096">
    <property type="component" value="Unassembled WGS sequence"/>
</dbReference>
<accession>A0ABW1BXW5</accession>
<evidence type="ECO:0000259" key="1">
    <source>
        <dbReference type="Pfam" id="PF02286"/>
    </source>
</evidence>
<keyword evidence="3" id="KW-1185">Reference proteome</keyword>
<comment type="caution">
    <text evidence="2">The sequence shown here is derived from an EMBL/GenBank/DDBJ whole genome shotgun (WGS) entry which is preliminary data.</text>
</comment>
<organism evidence="2 3">
    <name type="scientific">Nonomuraea harbinensis</name>
    <dbReference type="NCBI Taxonomy" id="1286938"/>
    <lineage>
        <taxon>Bacteria</taxon>
        <taxon>Bacillati</taxon>
        <taxon>Actinomycetota</taxon>
        <taxon>Actinomycetes</taxon>
        <taxon>Streptosporangiales</taxon>
        <taxon>Streptosporangiaceae</taxon>
        <taxon>Nonomuraea</taxon>
    </lineage>
</organism>
<dbReference type="Pfam" id="PF02286">
    <property type="entry name" value="Dehydratase_LU"/>
    <property type="match status" value="1"/>
</dbReference>
<dbReference type="EMBL" id="JBHSNW010000012">
    <property type="protein sequence ID" value="MFC5818154.1"/>
    <property type="molecule type" value="Genomic_DNA"/>
</dbReference>
<feature type="domain" description="Diol/glycerol dehydratase large subunit" evidence="1">
    <location>
        <begin position="7"/>
        <end position="554"/>
    </location>
</feature>
<dbReference type="InterPro" id="IPR003206">
    <property type="entry name" value="Diol/glycerol_deHydtase_lsu"/>
</dbReference>
<reference evidence="3" key="1">
    <citation type="journal article" date="2019" name="Int. J. Syst. Evol. Microbiol.">
        <title>The Global Catalogue of Microorganisms (GCM) 10K type strain sequencing project: providing services to taxonomists for standard genome sequencing and annotation.</title>
        <authorList>
            <consortium name="The Broad Institute Genomics Platform"/>
            <consortium name="The Broad Institute Genome Sequencing Center for Infectious Disease"/>
            <person name="Wu L."/>
            <person name="Ma J."/>
        </authorList>
    </citation>
    <scope>NUCLEOTIDE SEQUENCE [LARGE SCALE GENOMIC DNA]</scope>
    <source>
        <strain evidence="3">CGMCC 4.7106</strain>
    </source>
</reference>
<dbReference type="Pfam" id="PF02288">
    <property type="entry name" value="Dehydratase_MU"/>
    <property type="match status" value="1"/>
</dbReference>
<dbReference type="InterPro" id="IPR003208">
    <property type="entry name" value="Dehydtase/Dehydtase_re"/>
</dbReference>
<evidence type="ECO:0000313" key="3">
    <source>
        <dbReference type="Proteomes" id="UP001596096"/>
    </source>
</evidence>
<gene>
    <name evidence="2" type="ORF">ACFPUY_23880</name>
</gene>
<sequence length="748" mass="80805">MTAPEQRSGRFRMMDAQRVNLDGFSTENPDLGLMSFSSPHDPEPGIRVRDGVVVEMDGRTVEEFDSIDHFIARHGLDLAVAPEVMAMDERELARLLVDSATPRDEVVRLTSGMTPAKIARVLAGLKPVEMQMAIMKMRVRRTPANQAHVTNRMDDPLLIAADAATAVAFGFRELETTVPVLHDAPAVAMALLIGSQVPAAGALTQCAVEEGLELKLGMRGLVSYAETVSLYGTERVFVDGDDTPWSKAFLVSGYASRGIKMRVSSGAGSEVLMGYAEGKSMGYLEARCVALARAMGAQGVQNGGIDGASVAASVPGGVRELLSENLMVMMRNLESCSGNDTLMSESDMRRTARTLPLFLAGSDFIFSGFGSVPRYDNMFGPSNFNANDLDDYLVLQRDWGVDGGLRSADEQTVLELRRKAAEATRAVYRYLGLADFSDEHLESVVTAEGSKDLAEPDSLAVLHASRVIQESGLTGLDVVRALDECGYPEEAERVLGMLRARVQGDYLQTAAIFDEQMNVLSGVTDPNDYSGPGTGYEMPAERRREIDTVRQQRSVIDLVSEQDRHALPGVLTDAGPASPGDDPREVVIGLSPALAVSLHQTLSGLTVYEVLKELAAGLEEEGCEARLVRVQATIDVGFIGLAAARLAGSGIGIGLQAKGTALIHRRDLAPLMNLELFSVAPLVTREMYRAMGINAGRHAKGSTPDPVRNAYTDEAITARYHTRVVSMVAVERAHSRPDLPPQEVRWNR</sequence>
<dbReference type="NCBIfam" id="NF011979">
    <property type="entry name" value="PRK15444.1"/>
    <property type="match status" value="1"/>
</dbReference>
<proteinExistence type="predicted"/>